<evidence type="ECO:0000259" key="3">
    <source>
        <dbReference type="PROSITE" id="PS51000"/>
    </source>
</evidence>
<dbReference type="RefSeq" id="WP_155617910.1">
    <property type="nucleotide sequence ID" value="NZ_WOAA01000005.1"/>
</dbReference>
<dbReference type="Pfam" id="PF08279">
    <property type="entry name" value="HTH_11"/>
    <property type="match status" value="1"/>
</dbReference>
<accession>A0ABW9T3D6</accession>
<dbReference type="InterPro" id="IPR013196">
    <property type="entry name" value="HTH_11"/>
</dbReference>
<dbReference type="InterPro" id="IPR036388">
    <property type="entry name" value="WH-like_DNA-bd_sf"/>
</dbReference>
<keyword evidence="2" id="KW-0804">Transcription</keyword>
<keyword evidence="5" id="KW-1185">Reference proteome</keyword>
<gene>
    <name evidence="4" type="ORF">GNP94_09085</name>
</gene>
<dbReference type="EMBL" id="WOAA01000005">
    <property type="protein sequence ID" value="MUG66166.1"/>
    <property type="molecule type" value="Genomic_DNA"/>
</dbReference>
<dbReference type="Gene3D" id="1.10.10.10">
    <property type="entry name" value="Winged helix-like DNA-binding domain superfamily/Winged helix DNA-binding domain"/>
    <property type="match status" value="1"/>
</dbReference>
<dbReference type="InterPro" id="IPR011256">
    <property type="entry name" value="Reg_factor_effector_dom_sf"/>
</dbReference>
<evidence type="ECO:0000256" key="1">
    <source>
        <dbReference type="ARBA" id="ARBA00023015"/>
    </source>
</evidence>
<sequence>MPKTERILKVMQRVYEKQTFTVSQMAEEFGVSYRTMLRYLHELSELGVPLYANEGRHGGYSILNARQRSLPEPAETGLQRLVKPGFHLVGMEIKVPFTAYYMTQALKPKLWTELSSRIQEIRYPRSTRGQDWIAAVLSRGPVYHYIAGIEVTAIGTIPPGMTSLTLPTREYIVYVHEGGTGREDTDQSFIYVMQQMKQRGLHYNPEMYGLERRSRLGDDRVQIYIPVAHSVNPGDLHE</sequence>
<protein>
    <submittedName>
        <fullName evidence="4">HTH domain-containing protein</fullName>
    </submittedName>
</protein>
<dbReference type="SUPFAM" id="SSF46785">
    <property type="entry name" value="Winged helix' DNA-binding domain"/>
    <property type="match status" value="1"/>
</dbReference>
<dbReference type="PROSITE" id="PS51000">
    <property type="entry name" value="HTH_DEOR_2"/>
    <property type="match status" value="1"/>
</dbReference>
<reference evidence="4 5" key="1">
    <citation type="submission" date="2019-11" db="EMBL/GenBank/DDBJ databases">
        <title>Draft genome sequences of five Paenibacillus species of dairy origin.</title>
        <authorList>
            <person name="Olajide A.M."/>
            <person name="Chen S."/>
            <person name="Lapointe G."/>
        </authorList>
    </citation>
    <scope>NUCLEOTIDE SEQUENCE [LARGE SCALE GENOMIC DNA]</scope>
    <source>
        <strain evidence="4 5">3CS1</strain>
    </source>
</reference>
<evidence type="ECO:0000313" key="4">
    <source>
        <dbReference type="EMBL" id="MUG66166.1"/>
    </source>
</evidence>
<dbReference type="InterPro" id="IPR029441">
    <property type="entry name" value="Cass2"/>
</dbReference>
<dbReference type="SUPFAM" id="SSF55136">
    <property type="entry name" value="Probable bacterial effector-binding domain"/>
    <property type="match status" value="1"/>
</dbReference>
<dbReference type="Gene3D" id="3.20.80.10">
    <property type="entry name" value="Regulatory factor, effector binding domain"/>
    <property type="match status" value="1"/>
</dbReference>
<evidence type="ECO:0000256" key="2">
    <source>
        <dbReference type="ARBA" id="ARBA00023163"/>
    </source>
</evidence>
<dbReference type="InterPro" id="IPR036390">
    <property type="entry name" value="WH_DNA-bd_sf"/>
</dbReference>
<dbReference type="SMART" id="SM00871">
    <property type="entry name" value="AraC_E_bind"/>
    <property type="match status" value="1"/>
</dbReference>
<dbReference type="InterPro" id="IPR010499">
    <property type="entry name" value="AraC_E-bd"/>
</dbReference>
<dbReference type="Proteomes" id="UP000435177">
    <property type="component" value="Unassembled WGS sequence"/>
</dbReference>
<proteinExistence type="predicted"/>
<name>A0ABW9T3D6_9BACL</name>
<dbReference type="Pfam" id="PF14526">
    <property type="entry name" value="Cass2"/>
    <property type="match status" value="1"/>
</dbReference>
<dbReference type="InterPro" id="IPR001034">
    <property type="entry name" value="DeoR_HTH"/>
</dbReference>
<organism evidence="4 5">
    <name type="scientific">Paenibacillus campinasensis</name>
    <dbReference type="NCBI Taxonomy" id="66347"/>
    <lineage>
        <taxon>Bacteria</taxon>
        <taxon>Bacillati</taxon>
        <taxon>Bacillota</taxon>
        <taxon>Bacilli</taxon>
        <taxon>Bacillales</taxon>
        <taxon>Paenibacillaceae</taxon>
        <taxon>Paenibacillus</taxon>
    </lineage>
</organism>
<feature type="domain" description="HTH deoR-type" evidence="3">
    <location>
        <begin position="3"/>
        <end position="62"/>
    </location>
</feature>
<keyword evidence="1" id="KW-0805">Transcription regulation</keyword>
<evidence type="ECO:0000313" key="5">
    <source>
        <dbReference type="Proteomes" id="UP000435177"/>
    </source>
</evidence>
<comment type="caution">
    <text evidence="4">The sequence shown here is derived from an EMBL/GenBank/DDBJ whole genome shotgun (WGS) entry which is preliminary data.</text>
</comment>